<dbReference type="EMBL" id="BRYA01000283">
    <property type="protein sequence ID" value="GMI46132.1"/>
    <property type="molecule type" value="Genomic_DNA"/>
</dbReference>
<dbReference type="Proteomes" id="UP001165065">
    <property type="component" value="Unassembled WGS sequence"/>
</dbReference>
<dbReference type="PANTHER" id="PTHR47237:SF2">
    <property type="entry name" value="BLL4206 PROTEIN"/>
    <property type="match status" value="1"/>
</dbReference>
<organism evidence="2 3">
    <name type="scientific">Triparma columacea</name>
    <dbReference type="NCBI Taxonomy" id="722753"/>
    <lineage>
        <taxon>Eukaryota</taxon>
        <taxon>Sar</taxon>
        <taxon>Stramenopiles</taxon>
        <taxon>Ochrophyta</taxon>
        <taxon>Bolidophyceae</taxon>
        <taxon>Parmales</taxon>
        <taxon>Triparmaceae</taxon>
        <taxon>Triparma</taxon>
    </lineage>
</organism>
<dbReference type="Pfam" id="PF13508">
    <property type="entry name" value="Acetyltransf_7"/>
    <property type="match status" value="1"/>
</dbReference>
<evidence type="ECO:0000313" key="3">
    <source>
        <dbReference type="Proteomes" id="UP001165065"/>
    </source>
</evidence>
<dbReference type="InterPro" id="IPR016181">
    <property type="entry name" value="Acyl_CoA_acyltransferase"/>
</dbReference>
<dbReference type="InterPro" id="IPR052729">
    <property type="entry name" value="Acyl/Acetyltrans_Enzymes"/>
</dbReference>
<sequence>MHVPTKVFQISGAAALTSLLHPLCDLVAPTEFASYKSPQWKFLLSSGSITVFALPSSIPGSLSGVVLRVNLGPSSGYGMMVVSKSSRGRGYARLLLEAAMSDGEGRSVLAMCSPLGQPFYKKLGFKEVSMITGLKGSVASVESASLTVAEKSISATVSQSPDAAACEAFVSLDRESSGFERAACIRSLLLSGNSVSATAVDAETGKVVGQAALRQDAPGEPLIVGPVIGLDSAVVPLLQALVTARPQSLTEGDAEVTLMVSDHPDLVARLMGGLGFSQLFAYPGMTLDGKPVYQKSGGDGERGLDCLGLIHPTLG</sequence>
<protein>
    <recommendedName>
        <fullName evidence="1">N-acetyltransferase domain-containing protein</fullName>
    </recommendedName>
</protein>
<reference evidence="3" key="1">
    <citation type="journal article" date="2023" name="Commun. Biol.">
        <title>Genome analysis of Parmales, the sister group of diatoms, reveals the evolutionary specialization of diatoms from phago-mixotrophs to photoautotrophs.</title>
        <authorList>
            <person name="Ban H."/>
            <person name="Sato S."/>
            <person name="Yoshikawa S."/>
            <person name="Yamada K."/>
            <person name="Nakamura Y."/>
            <person name="Ichinomiya M."/>
            <person name="Sato N."/>
            <person name="Blanc-Mathieu R."/>
            <person name="Endo H."/>
            <person name="Kuwata A."/>
            <person name="Ogata H."/>
        </authorList>
    </citation>
    <scope>NUCLEOTIDE SEQUENCE [LARGE SCALE GENOMIC DNA]</scope>
</reference>
<dbReference type="PANTHER" id="PTHR47237">
    <property type="entry name" value="SLL0310 PROTEIN"/>
    <property type="match status" value="1"/>
</dbReference>
<feature type="domain" description="N-acetyltransferase" evidence="1">
    <location>
        <begin position="10"/>
        <end position="147"/>
    </location>
</feature>
<dbReference type="Gene3D" id="3.40.630.30">
    <property type="match status" value="1"/>
</dbReference>
<dbReference type="AlphaFoldDB" id="A0A9W7GIC5"/>
<dbReference type="PROSITE" id="PS51186">
    <property type="entry name" value="GNAT"/>
    <property type="match status" value="1"/>
</dbReference>
<comment type="caution">
    <text evidence="2">The sequence shown here is derived from an EMBL/GenBank/DDBJ whole genome shotgun (WGS) entry which is preliminary data.</text>
</comment>
<gene>
    <name evidence="2" type="ORF">TrCOL_g5966</name>
</gene>
<name>A0A9W7GIC5_9STRA</name>
<dbReference type="GO" id="GO:0016747">
    <property type="term" value="F:acyltransferase activity, transferring groups other than amino-acyl groups"/>
    <property type="evidence" value="ECO:0007669"/>
    <property type="project" value="InterPro"/>
</dbReference>
<dbReference type="SUPFAM" id="SSF55729">
    <property type="entry name" value="Acyl-CoA N-acyltransferases (Nat)"/>
    <property type="match status" value="1"/>
</dbReference>
<keyword evidence="3" id="KW-1185">Reference proteome</keyword>
<dbReference type="InterPro" id="IPR000182">
    <property type="entry name" value="GNAT_dom"/>
</dbReference>
<evidence type="ECO:0000313" key="2">
    <source>
        <dbReference type="EMBL" id="GMI46132.1"/>
    </source>
</evidence>
<accession>A0A9W7GIC5</accession>
<dbReference type="OrthoDB" id="10267791at2759"/>
<evidence type="ECO:0000259" key="1">
    <source>
        <dbReference type="PROSITE" id="PS51186"/>
    </source>
</evidence>
<proteinExistence type="predicted"/>